<dbReference type="CDD" id="cd06532">
    <property type="entry name" value="Glyco_transf_25"/>
    <property type="match status" value="1"/>
</dbReference>
<reference evidence="2" key="1">
    <citation type="journal article" date="2020" name="Nature">
        <title>Giant virus diversity and host interactions through global metagenomics.</title>
        <authorList>
            <person name="Schulz F."/>
            <person name="Roux S."/>
            <person name="Paez-Espino D."/>
            <person name="Jungbluth S."/>
            <person name="Walsh D.A."/>
            <person name="Denef V.J."/>
            <person name="McMahon K.D."/>
            <person name="Konstantinidis K.T."/>
            <person name="Eloe-Fadrosh E.A."/>
            <person name="Kyrpides N.C."/>
            <person name="Woyke T."/>
        </authorList>
    </citation>
    <scope>NUCLEOTIDE SEQUENCE</scope>
    <source>
        <strain evidence="2">GVMAG-M-3300021962-46</strain>
    </source>
</reference>
<protein>
    <recommendedName>
        <fullName evidence="1">Glycosyl transferase family 25 domain-containing protein</fullName>
    </recommendedName>
</protein>
<feature type="domain" description="Glycosyl transferase family 25" evidence="1">
    <location>
        <begin position="31"/>
        <end position="152"/>
    </location>
</feature>
<dbReference type="Pfam" id="PF01755">
    <property type="entry name" value="Glyco_transf_25"/>
    <property type="match status" value="1"/>
</dbReference>
<name>A0A6C0CSW3_9ZZZZ</name>
<accession>A0A6C0CSW3</accession>
<evidence type="ECO:0000313" key="2">
    <source>
        <dbReference type="EMBL" id="QHT06970.1"/>
    </source>
</evidence>
<dbReference type="InterPro" id="IPR002654">
    <property type="entry name" value="Glyco_trans_25"/>
</dbReference>
<dbReference type="AlphaFoldDB" id="A0A6C0CSW3"/>
<proteinExistence type="predicted"/>
<organism evidence="2">
    <name type="scientific">viral metagenome</name>
    <dbReference type="NCBI Taxonomy" id="1070528"/>
    <lineage>
        <taxon>unclassified sequences</taxon>
        <taxon>metagenomes</taxon>
        <taxon>organismal metagenomes</taxon>
    </lineage>
</organism>
<sequence>MRYNIEKDYHYIPFEPMVTPQVWEDILKGPCYVINLNRNPERWETAQEKIKNAGFTNVHRISAVDGKNPIFLEQNWNLYQNPSFAEWDQEFVQYPGKQGCFLSHMKIWKKIIDERIPWVTVLEDDVLFHSQWNILAPKYFELTPKDFDVLYLGAQFEFESSYHIDCGPVFCTHAMIVTYNGAKKLYEMCLNKTDGVYTIDCMIIDMMKFKMHFSKTHAIDFPFIWYVWNGYRFFPTEQINMPKGWTKRNRGLVFQDESYGSEVRPW</sequence>
<evidence type="ECO:0000259" key="1">
    <source>
        <dbReference type="Pfam" id="PF01755"/>
    </source>
</evidence>
<dbReference type="EMBL" id="MN739479">
    <property type="protein sequence ID" value="QHT06970.1"/>
    <property type="molecule type" value="Genomic_DNA"/>
</dbReference>